<proteinExistence type="predicted"/>
<dbReference type="EMBL" id="OOIN01000032">
    <property type="protein sequence ID" value="SPO30287.1"/>
    <property type="molecule type" value="Genomic_DNA"/>
</dbReference>
<protein>
    <submittedName>
        <fullName evidence="1">Uncharacterized protein</fullName>
    </submittedName>
</protein>
<evidence type="ECO:0000313" key="2">
    <source>
        <dbReference type="Proteomes" id="UP000324022"/>
    </source>
</evidence>
<accession>A0A5C3EKL2</accession>
<dbReference type="AlphaFoldDB" id="A0A5C3EKL2"/>
<name>A0A5C3EKL2_9BASI</name>
<keyword evidence="2" id="KW-1185">Reference proteome</keyword>
<reference evidence="1 2" key="1">
    <citation type="submission" date="2018-03" db="EMBL/GenBank/DDBJ databases">
        <authorList>
            <person name="Guldener U."/>
        </authorList>
    </citation>
    <scope>NUCLEOTIDE SEQUENCE [LARGE SCALE GENOMIC DNA]</scope>
    <source>
        <strain evidence="1 2">NBRC100155</strain>
    </source>
</reference>
<gene>
    <name evidence="1" type="ORF">UTRI_05751</name>
</gene>
<dbReference type="Proteomes" id="UP000324022">
    <property type="component" value="Unassembled WGS sequence"/>
</dbReference>
<organism evidence="1 2">
    <name type="scientific">Ustilago trichophora</name>
    <dbReference type="NCBI Taxonomy" id="86804"/>
    <lineage>
        <taxon>Eukaryota</taxon>
        <taxon>Fungi</taxon>
        <taxon>Dikarya</taxon>
        <taxon>Basidiomycota</taxon>
        <taxon>Ustilaginomycotina</taxon>
        <taxon>Ustilaginomycetes</taxon>
        <taxon>Ustilaginales</taxon>
        <taxon>Ustilaginaceae</taxon>
        <taxon>Ustilago</taxon>
    </lineage>
</organism>
<sequence length="83" mass="9671">MAVKQQPITDLHENMKSSKIALTPTIWHSAKRDTHKVAPVVQRLHQIRVRQMSKIAKKQKQKQKKEKHCTDSPPWAWVVILTV</sequence>
<evidence type="ECO:0000313" key="1">
    <source>
        <dbReference type="EMBL" id="SPO30287.1"/>
    </source>
</evidence>